<gene>
    <name evidence="1" type="ORF">JIN83_06275</name>
</gene>
<comment type="caution">
    <text evidence="1">The sequence shown here is derived from an EMBL/GenBank/DDBJ whole genome shotgun (WGS) entry which is preliminary data.</text>
</comment>
<dbReference type="EMBL" id="JAENIG010000003">
    <property type="protein sequence ID" value="MBK1854557.1"/>
    <property type="molecule type" value="Genomic_DNA"/>
</dbReference>
<sequence>MKIPPNIQTIEVYYDGRCGMCCTFHEWVNQQTRAFPVRFIAYQDPQAEEWFPGVNALEPEREMIVRTHDHQLYRGAEGWVLCLLSCEKYQGIARRIASPTLLPFAEKTCHALAARRHKLSKIFFRKKDQEVAAELHRMPTDECTEACNNIPDGLI</sequence>
<protein>
    <submittedName>
        <fullName evidence="1">DUF393 domain-containing protein</fullName>
    </submittedName>
</protein>
<evidence type="ECO:0000313" key="2">
    <source>
        <dbReference type="Proteomes" id="UP000634206"/>
    </source>
</evidence>
<organism evidence="1 2">
    <name type="scientific">Oceaniferula flava</name>
    <dbReference type="NCBI Taxonomy" id="2800421"/>
    <lineage>
        <taxon>Bacteria</taxon>
        <taxon>Pseudomonadati</taxon>
        <taxon>Verrucomicrobiota</taxon>
        <taxon>Verrucomicrobiia</taxon>
        <taxon>Verrucomicrobiales</taxon>
        <taxon>Verrucomicrobiaceae</taxon>
        <taxon>Oceaniferula</taxon>
    </lineage>
</organism>
<evidence type="ECO:0000313" key="1">
    <source>
        <dbReference type="EMBL" id="MBK1854557.1"/>
    </source>
</evidence>
<dbReference type="Pfam" id="PF04134">
    <property type="entry name" value="DCC1-like"/>
    <property type="match status" value="1"/>
</dbReference>
<dbReference type="AlphaFoldDB" id="A0AAE2SBV0"/>
<proteinExistence type="predicted"/>
<accession>A0AAE2SBV0</accession>
<reference evidence="1" key="1">
    <citation type="submission" date="2021-01" db="EMBL/GenBank/DDBJ databases">
        <title>Modified the classification status of verrucomicrobia.</title>
        <authorList>
            <person name="Feng X."/>
        </authorList>
    </citation>
    <scope>NUCLEOTIDE SEQUENCE</scope>
    <source>
        <strain evidence="1">5K15</strain>
    </source>
</reference>
<dbReference type="InterPro" id="IPR007263">
    <property type="entry name" value="DCC1-like"/>
</dbReference>
<keyword evidence="2" id="KW-1185">Reference proteome</keyword>
<name>A0AAE2SBV0_9BACT</name>
<dbReference type="Proteomes" id="UP000634206">
    <property type="component" value="Unassembled WGS sequence"/>
</dbReference>
<dbReference type="RefSeq" id="WP_309489164.1">
    <property type="nucleotide sequence ID" value="NZ_JAENIG010000003.1"/>
</dbReference>
<dbReference type="GO" id="GO:0015035">
    <property type="term" value="F:protein-disulfide reductase activity"/>
    <property type="evidence" value="ECO:0007669"/>
    <property type="project" value="InterPro"/>
</dbReference>